<dbReference type="Gene3D" id="3.40.50.10140">
    <property type="entry name" value="Toll/interleukin-1 receptor homology (TIR) domain"/>
    <property type="match status" value="1"/>
</dbReference>
<dbReference type="Gramene" id="KRH72139">
    <property type="protein sequence ID" value="KRH72139"/>
    <property type="gene ID" value="GLYMA_02G193400"/>
</dbReference>
<name>K7K9I6_SOYBN</name>
<dbReference type="InterPro" id="IPR044974">
    <property type="entry name" value="Disease_R_plants"/>
</dbReference>
<evidence type="ECO:0000313" key="5">
    <source>
        <dbReference type="EnsemblPlants" id="KRH72139"/>
    </source>
</evidence>
<evidence type="ECO:0000256" key="1">
    <source>
        <dbReference type="ARBA" id="ARBA00022737"/>
    </source>
</evidence>
<evidence type="ECO:0000256" key="2">
    <source>
        <dbReference type="ARBA" id="ARBA00022821"/>
    </source>
</evidence>
<evidence type="ECO:0000259" key="3">
    <source>
        <dbReference type="PROSITE" id="PS50104"/>
    </source>
</evidence>
<accession>K7K9I6</accession>
<dbReference type="SUPFAM" id="SSF46785">
    <property type="entry name" value="Winged helix' DNA-binding domain"/>
    <property type="match status" value="1"/>
</dbReference>
<keyword evidence="6" id="KW-1185">Reference proteome</keyword>
<dbReference type="PROSITE" id="PS50104">
    <property type="entry name" value="TIR"/>
    <property type="match status" value="1"/>
</dbReference>
<dbReference type="SUPFAM" id="SSF52200">
    <property type="entry name" value="Toll/Interleukin receptor TIR domain"/>
    <property type="match status" value="1"/>
</dbReference>
<dbReference type="AlphaFoldDB" id="K7K9I6"/>
<dbReference type="GO" id="GO:0007165">
    <property type="term" value="P:signal transduction"/>
    <property type="evidence" value="ECO:0007669"/>
    <property type="project" value="InterPro"/>
</dbReference>
<organism evidence="4">
    <name type="scientific">Glycine max</name>
    <name type="common">Soybean</name>
    <name type="synonym">Glycine hispida</name>
    <dbReference type="NCBI Taxonomy" id="3847"/>
    <lineage>
        <taxon>Eukaryota</taxon>
        <taxon>Viridiplantae</taxon>
        <taxon>Streptophyta</taxon>
        <taxon>Embryophyta</taxon>
        <taxon>Tracheophyta</taxon>
        <taxon>Spermatophyta</taxon>
        <taxon>Magnoliopsida</taxon>
        <taxon>eudicotyledons</taxon>
        <taxon>Gunneridae</taxon>
        <taxon>Pentapetalae</taxon>
        <taxon>rosids</taxon>
        <taxon>fabids</taxon>
        <taxon>Fabales</taxon>
        <taxon>Fabaceae</taxon>
        <taxon>Papilionoideae</taxon>
        <taxon>50 kb inversion clade</taxon>
        <taxon>NPAAA clade</taxon>
        <taxon>indigoferoid/millettioid clade</taxon>
        <taxon>Phaseoleae</taxon>
        <taxon>Glycine</taxon>
        <taxon>Glycine subgen. Soja</taxon>
    </lineage>
</organism>
<dbReference type="SMR" id="K7K9I6"/>
<dbReference type="Pfam" id="PF23282">
    <property type="entry name" value="WHD_ROQ1"/>
    <property type="match status" value="1"/>
</dbReference>
<dbReference type="Gene3D" id="3.40.50.300">
    <property type="entry name" value="P-loop containing nucleotide triphosphate hydrolases"/>
    <property type="match status" value="1"/>
</dbReference>
<keyword evidence="1" id="KW-0677">Repeat</keyword>
<protein>
    <recommendedName>
        <fullName evidence="3">TIR domain-containing protein</fullName>
    </recommendedName>
</protein>
<feature type="domain" description="TIR" evidence="3">
    <location>
        <begin position="14"/>
        <end position="135"/>
    </location>
</feature>
<dbReference type="PANTHER" id="PTHR11017">
    <property type="entry name" value="LEUCINE-RICH REPEAT-CONTAINING PROTEIN"/>
    <property type="match status" value="1"/>
</dbReference>
<dbReference type="SMART" id="SM00255">
    <property type="entry name" value="TIR"/>
    <property type="match status" value="1"/>
</dbReference>
<proteinExistence type="predicted"/>
<evidence type="ECO:0000313" key="6">
    <source>
        <dbReference type="Proteomes" id="UP000008827"/>
    </source>
</evidence>
<dbReference type="InParanoid" id="K7K9I6"/>
<dbReference type="PaxDb" id="3847-GLYMA02G34965.1"/>
<dbReference type="HOGENOM" id="CLU_001561_2_1_1"/>
<dbReference type="InterPro" id="IPR035897">
    <property type="entry name" value="Toll_tir_struct_dom_sf"/>
</dbReference>
<gene>
    <name evidence="4" type="ORF">GLYMA_02G193400</name>
</gene>
<reference evidence="5" key="2">
    <citation type="submission" date="2018-02" db="UniProtKB">
        <authorList>
            <consortium name="EnsemblPlants"/>
        </authorList>
    </citation>
    <scope>IDENTIFICATION</scope>
    <source>
        <strain evidence="5">Williams 82</strain>
    </source>
</reference>
<dbReference type="Proteomes" id="UP000008827">
    <property type="component" value="Chromosome 2"/>
</dbReference>
<dbReference type="EnsemblPlants" id="KRH72139">
    <property type="protein sequence ID" value="KRH72139"/>
    <property type="gene ID" value="GLYMA_02G193400"/>
</dbReference>
<reference evidence="4 5" key="1">
    <citation type="journal article" date="2010" name="Nature">
        <title>Genome sequence of the palaeopolyploid soybean.</title>
        <authorList>
            <person name="Schmutz J."/>
            <person name="Cannon S.B."/>
            <person name="Schlueter J."/>
            <person name="Ma J."/>
            <person name="Mitros T."/>
            <person name="Nelson W."/>
            <person name="Hyten D.L."/>
            <person name="Song Q."/>
            <person name="Thelen J.J."/>
            <person name="Cheng J."/>
            <person name="Xu D."/>
            <person name="Hellsten U."/>
            <person name="May G.D."/>
            <person name="Yu Y."/>
            <person name="Sakurai T."/>
            <person name="Umezawa T."/>
            <person name="Bhattacharyya M.K."/>
            <person name="Sandhu D."/>
            <person name="Valliyodan B."/>
            <person name="Lindquist E."/>
            <person name="Peto M."/>
            <person name="Grant D."/>
            <person name="Shu S."/>
            <person name="Goodstein D."/>
            <person name="Barry K."/>
            <person name="Futrell-Griggs M."/>
            <person name="Abernathy B."/>
            <person name="Du J."/>
            <person name="Tian Z."/>
            <person name="Zhu L."/>
            <person name="Gill N."/>
            <person name="Joshi T."/>
            <person name="Libault M."/>
            <person name="Sethuraman A."/>
            <person name="Zhang X.-C."/>
            <person name="Shinozaki K."/>
            <person name="Nguyen H.T."/>
            <person name="Wing R.A."/>
            <person name="Cregan P."/>
            <person name="Specht J."/>
            <person name="Grimwood J."/>
            <person name="Rokhsar D."/>
            <person name="Stacey G."/>
            <person name="Shoemaker R.C."/>
            <person name="Jackson S.A."/>
        </authorList>
    </citation>
    <scope>NUCLEOTIDE SEQUENCE</scope>
    <source>
        <strain evidence="5">cv. Williams 82</strain>
        <tissue evidence="4">Callus</tissue>
    </source>
</reference>
<dbReference type="PANTHER" id="PTHR11017:SF431">
    <property type="entry name" value="ADP-RIBOSYL CYCLASE_CYCLIC ADP-RIBOSE HYDROLASE"/>
    <property type="match status" value="1"/>
</dbReference>
<sequence>MAMQSSSSSFSYRFTYDVFLSFRGEDTHHSFTGNLYKALHDKGIYTLIDDQDLCRGNQITSALEKAIQESKIFIIVLSENYASSSFCLNELAYILNFIKGNGLLVLPLFYIVDPSHVQHQRCSFGETWANHEKKFKHNNIKINRVPLLATNYPVVGLESQVIKVKKLLDVGSDDVVHMVGIHKLGGIGKMTLAVAVYNFVAIYNSIADHFEGLCFLENLLIHHGVKRTYEVKELNKEDALQLFSWKAFKSKKIDWHYEDVLNRVVTYAFGLPLALERYYDALEEDEQGVFLHISCCFKEYNLVDVQDILHAHHGNCMKYHIGLLVKKFLIKINRNGKVTLHNLIEDMGKEIVRKESPKEPKKCSRLGLGTSRIEIIFMNFPLFKEREVEWDGDAFKRMKNLKTLIIKNGLFSKGPKHLPNTLRVLEW</sequence>
<reference evidence="4" key="3">
    <citation type="submission" date="2018-07" db="EMBL/GenBank/DDBJ databases">
        <title>WGS assembly of Glycine max.</title>
        <authorList>
            <person name="Schmutz J."/>
            <person name="Cannon S."/>
            <person name="Schlueter J."/>
            <person name="Ma J."/>
            <person name="Mitros T."/>
            <person name="Nelson W."/>
            <person name="Hyten D."/>
            <person name="Song Q."/>
            <person name="Thelen J."/>
            <person name="Cheng J."/>
            <person name="Xu D."/>
            <person name="Hellsten U."/>
            <person name="May G."/>
            <person name="Yu Y."/>
            <person name="Sakurai T."/>
            <person name="Umezawa T."/>
            <person name="Bhattacharyya M."/>
            <person name="Sandhu D."/>
            <person name="Valliyodan B."/>
            <person name="Lindquist E."/>
            <person name="Peto M."/>
            <person name="Grant D."/>
            <person name="Shu S."/>
            <person name="Goodstein D."/>
            <person name="Barry K."/>
            <person name="Futrell-Griggs M."/>
            <person name="Abernathy B."/>
            <person name="Du J."/>
            <person name="Tian Z."/>
            <person name="Zhu L."/>
            <person name="Gill N."/>
            <person name="Joshi T."/>
            <person name="Libault M."/>
            <person name="Sethuraman A."/>
            <person name="Zhang X."/>
            <person name="Shinozaki K."/>
            <person name="Nguyen H."/>
            <person name="Wing R."/>
            <person name="Cregan P."/>
            <person name="Specht J."/>
            <person name="Grimwood J."/>
            <person name="Rokhsar D."/>
            <person name="Stacey G."/>
            <person name="Shoemaker R."/>
            <person name="Jackson S."/>
        </authorList>
    </citation>
    <scope>NUCLEOTIDE SEQUENCE</scope>
    <source>
        <tissue evidence="4">Callus</tissue>
    </source>
</reference>
<dbReference type="InterPro" id="IPR058192">
    <property type="entry name" value="WHD_ROQ1-like"/>
</dbReference>
<keyword evidence="2" id="KW-0611">Plant defense</keyword>
<dbReference type="InterPro" id="IPR036390">
    <property type="entry name" value="WH_DNA-bd_sf"/>
</dbReference>
<dbReference type="EMBL" id="CM000835">
    <property type="protein sequence ID" value="KRH72139.1"/>
    <property type="molecule type" value="Genomic_DNA"/>
</dbReference>
<dbReference type="Pfam" id="PF01582">
    <property type="entry name" value="TIR"/>
    <property type="match status" value="1"/>
</dbReference>
<evidence type="ECO:0000313" key="4">
    <source>
        <dbReference type="EMBL" id="KRH72139.1"/>
    </source>
</evidence>
<dbReference type="InterPro" id="IPR000157">
    <property type="entry name" value="TIR_dom"/>
</dbReference>
<dbReference type="GO" id="GO:0006952">
    <property type="term" value="P:defense response"/>
    <property type="evidence" value="ECO:0007669"/>
    <property type="project" value="UniProtKB-KW"/>
</dbReference>
<dbReference type="InterPro" id="IPR027417">
    <property type="entry name" value="P-loop_NTPase"/>
</dbReference>
<dbReference type="SUPFAM" id="SSF52540">
    <property type="entry name" value="P-loop containing nucleoside triphosphate hydrolases"/>
    <property type="match status" value="1"/>
</dbReference>